<dbReference type="STRING" id="646.BJD16_13325"/>
<proteinExistence type="predicted"/>
<dbReference type="Pfam" id="PF05449">
    <property type="entry name" value="Phage_holin_3_7"/>
    <property type="match status" value="1"/>
</dbReference>
<dbReference type="EMBL" id="MKFU01000014">
    <property type="protein sequence ID" value="OHY92506.1"/>
    <property type="molecule type" value="Genomic_DNA"/>
</dbReference>
<keyword evidence="1" id="KW-0812">Transmembrane</keyword>
<feature type="transmembrane region" description="Helical" evidence="1">
    <location>
        <begin position="6"/>
        <end position="28"/>
    </location>
</feature>
<dbReference type="Proteomes" id="UP000179934">
    <property type="component" value="Unassembled WGS sequence"/>
</dbReference>
<sequence length="117" mass="12883">MIPTDPTYALIYTCFYALICTAIFLRVMFFNRRGGEYKALPAWLAWVLCVASGSVPLRLLVGGVPIPDLSSVVLAVFLLSALIKTRGSVFHLLPHRKSAAAATKAISTRDLCRRFQP</sequence>
<comment type="caution">
    <text evidence="2">The sequence shown here is derived from an EMBL/GenBank/DDBJ whole genome shotgun (WGS) entry which is preliminary data.</text>
</comment>
<evidence type="ECO:0000256" key="1">
    <source>
        <dbReference type="SAM" id="Phobius"/>
    </source>
</evidence>
<dbReference type="AlphaFoldDB" id="A0A1S2CVA4"/>
<name>A0A1S2CVA4_AERSO</name>
<organism evidence="2 3">
    <name type="scientific">Aeromonas sobria</name>
    <dbReference type="NCBI Taxonomy" id="646"/>
    <lineage>
        <taxon>Bacteria</taxon>
        <taxon>Pseudomonadati</taxon>
        <taxon>Pseudomonadota</taxon>
        <taxon>Gammaproteobacteria</taxon>
        <taxon>Aeromonadales</taxon>
        <taxon>Aeromonadaceae</taxon>
        <taxon>Aeromonas</taxon>
    </lineage>
</organism>
<accession>A0A1S2CVA4</accession>
<evidence type="ECO:0000313" key="3">
    <source>
        <dbReference type="Proteomes" id="UP000179934"/>
    </source>
</evidence>
<keyword evidence="1" id="KW-0472">Membrane</keyword>
<reference evidence="2 3" key="1">
    <citation type="submission" date="2016-09" db="EMBL/GenBank/DDBJ databases">
        <title>Draft Genome Sequence of Aeromonas sobria Strain 08005, Isolated from Sick Rana catesbeiana.</title>
        <authorList>
            <person name="Yang Q."/>
        </authorList>
    </citation>
    <scope>NUCLEOTIDE SEQUENCE [LARGE SCALE GENOMIC DNA]</scope>
    <source>
        <strain evidence="2 3">08005</strain>
    </source>
</reference>
<evidence type="ECO:0000313" key="2">
    <source>
        <dbReference type="EMBL" id="OHY92506.1"/>
    </source>
</evidence>
<keyword evidence="1" id="KW-1133">Transmembrane helix</keyword>
<gene>
    <name evidence="2" type="ORF">BJD16_13325</name>
</gene>
<dbReference type="InterPro" id="IPR008473">
    <property type="entry name" value="Phage_holin_3_7"/>
</dbReference>
<feature type="transmembrane region" description="Helical" evidence="1">
    <location>
        <begin position="40"/>
        <end position="60"/>
    </location>
</feature>
<feature type="transmembrane region" description="Helical" evidence="1">
    <location>
        <begin position="66"/>
        <end position="83"/>
    </location>
</feature>
<protein>
    <submittedName>
        <fullName evidence="2">Holin</fullName>
    </submittedName>
</protein>